<sequence>MQMQIQPVQRMSFSLNNCPKVFVQRDYSNGLTVKFSTKLPPELQDKLDANVFEKTVQQLNAMYAKAEQLTAESVFENVIGCLTCYVTHMCMTFQYEKVPQLVLYFILN</sequence>
<dbReference type="EMBL" id="UZAM01014204">
    <property type="protein sequence ID" value="VDP32557.1"/>
    <property type="molecule type" value="Genomic_DNA"/>
</dbReference>
<evidence type="ECO:0000313" key="8">
    <source>
        <dbReference type="EMBL" id="VDP32557.1"/>
    </source>
</evidence>
<dbReference type="PANTHER" id="PTHR13254:SF0">
    <property type="entry name" value="GOLGIN SUBFAMILY A MEMBER 7_ERF4 DOMAIN-CONTAINING PROTEIN"/>
    <property type="match status" value="1"/>
</dbReference>
<proteinExistence type="inferred from homology"/>
<evidence type="ECO:0000313" key="10">
    <source>
        <dbReference type="WBParaSite" id="SBAD_0001089101-mRNA-1"/>
    </source>
</evidence>
<comment type="subcellular location">
    <subcellularLocation>
        <location evidence="1">Endoplasmic reticulum membrane</location>
        <topology evidence="1">Peripheral membrane protein</topology>
    </subcellularLocation>
</comment>
<comment type="similarity">
    <text evidence="2">Belongs to the ERF4 family.</text>
</comment>
<dbReference type="PANTHER" id="PTHR13254">
    <property type="entry name" value="GOLGI AUTOANTIGEN, GOLGIN SUBFAMILY A, 7"/>
    <property type="match status" value="1"/>
</dbReference>
<evidence type="ECO:0000256" key="2">
    <source>
        <dbReference type="ARBA" id="ARBA00007732"/>
    </source>
</evidence>
<evidence type="ECO:0000259" key="7">
    <source>
        <dbReference type="Pfam" id="PF10256"/>
    </source>
</evidence>
<dbReference type="InterPro" id="IPR051371">
    <property type="entry name" value="Ras_palmitoyltransferase"/>
</dbReference>
<dbReference type="Pfam" id="PF10256">
    <property type="entry name" value="Erf4"/>
    <property type="match status" value="1"/>
</dbReference>
<keyword evidence="9" id="KW-1185">Reference proteome</keyword>
<dbReference type="InterPro" id="IPR019383">
    <property type="entry name" value="Golgin_A_7/ERF4"/>
</dbReference>
<evidence type="ECO:0000256" key="5">
    <source>
        <dbReference type="ARBA" id="ARBA00022824"/>
    </source>
</evidence>
<feature type="domain" description="Golgin subfamily A member 7/ERF4" evidence="7">
    <location>
        <begin position="21"/>
        <end position="98"/>
    </location>
</feature>
<dbReference type="GO" id="GO:0002178">
    <property type="term" value="C:palmitoyltransferase complex"/>
    <property type="evidence" value="ECO:0007669"/>
    <property type="project" value="TreeGrafter"/>
</dbReference>
<evidence type="ECO:0000256" key="4">
    <source>
        <dbReference type="ARBA" id="ARBA00018463"/>
    </source>
</evidence>
<gene>
    <name evidence="8" type="ORF">SBAD_LOCUS10525</name>
</gene>
<reference evidence="8 9" key="2">
    <citation type="submission" date="2018-11" db="EMBL/GenBank/DDBJ databases">
        <authorList>
            <consortium name="Pathogen Informatics"/>
        </authorList>
    </citation>
    <scope>NUCLEOTIDE SEQUENCE [LARGE SCALE GENOMIC DNA]</scope>
</reference>
<dbReference type="GO" id="GO:0006612">
    <property type="term" value="P:protein targeting to membrane"/>
    <property type="evidence" value="ECO:0007669"/>
    <property type="project" value="TreeGrafter"/>
</dbReference>
<reference evidence="10" key="1">
    <citation type="submission" date="2016-06" db="UniProtKB">
        <authorList>
            <consortium name="WormBaseParasite"/>
        </authorList>
    </citation>
    <scope>IDENTIFICATION</scope>
</reference>
<keyword evidence="5" id="KW-0256">Endoplasmic reticulum</keyword>
<organism evidence="10">
    <name type="scientific">Soboliphyme baturini</name>
    <dbReference type="NCBI Taxonomy" id="241478"/>
    <lineage>
        <taxon>Eukaryota</taxon>
        <taxon>Metazoa</taxon>
        <taxon>Ecdysozoa</taxon>
        <taxon>Nematoda</taxon>
        <taxon>Enoplea</taxon>
        <taxon>Dorylaimia</taxon>
        <taxon>Dioctophymatida</taxon>
        <taxon>Dioctophymatoidea</taxon>
        <taxon>Soboliphymatidae</taxon>
        <taxon>Soboliphyme</taxon>
    </lineage>
</organism>
<keyword evidence="6" id="KW-0472">Membrane</keyword>
<accession>A0A183J3S7</accession>
<dbReference type="WBParaSite" id="SBAD_0001089101-mRNA-1">
    <property type="protein sequence ID" value="SBAD_0001089101-mRNA-1"/>
    <property type="gene ID" value="SBAD_0001089101"/>
</dbReference>
<evidence type="ECO:0000256" key="6">
    <source>
        <dbReference type="ARBA" id="ARBA00023136"/>
    </source>
</evidence>
<comment type="subunit">
    <text evidence="3">Interacts with ERF2.</text>
</comment>
<dbReference type="OrthoDB" id="2190159at2759"/>
<dbReference type="Proteomes" id="UP000270296">
    <property type="component" value="Unassembled WGS sequence"/>
</dbReference>
<evidence type="ECO:0000256" key="1">
    <source>
        <dbReference type="ARBA" id="ARBA00004406"/>
    </source>
</evidence>
<dbReference type="AlphaFoldDB" id="A0A183J3S7"/>
<name>A0A183J3S7_9BILA</name>
<protein>
    <recommendedName>
        <fullName evidence="4">Ras modification protein ERF4</fullName>
    </recommendedName>
</protein>
<evidence type="ECO:0000256" key="3">
    <source>
        <dbReference type="ARBA" id="ARBA00011396"/>
    </source>
</evidence>
<evidence type="ECO:0000313" key="9">
    <source>
        <dbReference type="Proteomes" id="UP000270296"/>
    </source>
</evidence>
<dbReference type="GO" id="GO:0005789">
    <property type="term" value="C:endoplasmic reticulum membrane"/>
    <property type="evidence" value="ECO:0007669"/>
    <property type="project" value="UniProtKB-SubCell"/>
</dbReference>